<dbReference type="EMBL" id="JADBDZ010000001">
    <property type="protein sequence ID" value="MBE1534406.1"/>
    <property type="molecule type" value="Genomic_DNA"/>
</dbReference>
<name>A0ABR9JVK1_9ACTN</name>
<keyword evidence="3" id="KW-1185">Reference proteome</keyword>
<protein>
    <submittedName>
        <fullName evidence="2">Uncharacterized protein</fullName>
    </submittedName>
</protein>
<dbReference type="RefSeq" id="WP_192760787.1">
    <property type="nucleotide sequence ID" value="NZ_JADBDZ010000001.1"/>
</dbReference>
<sequence length="133" mass="14207">MINTLFVNTPSRNATRPGASIAYSPVSVDTPCKPRLRGGSAVAGGREPFGGSISGNGAIHAERCAELGGKRRDLRDLRDLRDVRRAQRFQDEQGWSVSEQLLGGMTIQASATAREGAPLMGGVSGPHPWRRPV</sequence>
<evidence type="ECO:0000256" key="1">
    <source>
        <dbReference type="SAM" id="MobiDB-lite"/>
    </source>
</evidence>
<proteinExistence type="predicted"/>
<accession>A0ABR9JVK1</accession>
<comment type="caution">
    <text evidence="2">The sequence shown here is derived from an EMBL/GenBank/DDBJ whole genome shotgun (WGS) entry which is preliminary data.</text>
</comment>
<reference evidence="2 3" key="1">
    <citation type="submission" date="2020-10" db="EMBL/GenBank/DDBJ databases">
        <title>Sequencing the genomes of 1000 actinobacteria strains.</title>
        <authorList>
            <person name="Klenk H.-P."/>
        </authorList>
    </citation>
    <scope>NUCLEOTIDE SEQUENCE [LARGE SCALE GENOMIC DNA]</scope>
    <source>
        <strain evidence="2 3">DSM 46744</strain>
    </source>
</reference>
<evidence type="ECO:0000313" key="3">
    <source>
        <dbReference type="Proteomes" id="UP000627838"/>
    </source>
</evidence>
<evidence type="ECO:0000313" key="2">
    <source>
        <dbReference type="EMBL" id="MBE1534406.1"/>
    </source>
</evidence>
<organism evidence="2 3">
    <name type="scientific">Actinomadura algeriensis</name>
    <dbReference type="NCBI Taxonomy" id="1679523"/>
    <lineage>
        <taxon>Bacteria</taxon>
        <taxon>Bacillati</taxon>
        <taxon>Actinomycetota</taxon>
        <taxon>Actinomycetes</taxon>
        <taxon>Streptosporangiales</taxon>
        <taxon>Thermomonosporaceae</taxon>
        <taxon>Actinomadura</taxon>
    </lineage>
</organism>
<gene>
    <name evidence="2" type="ORF">H4W34_004239</name>
</gene>
<feature type="region of interest" description="Disordered" evidence="1">
    <location>
        <begin position="37"/>
        <end position="56"/>
    </location>
</feature>
<dbReference type="Proteomes" id="UP000627838">
    <property type="component" value="Unassembled WGS sequence"/>
</dbReference>